<dbReference type="AlphaFoldDB" id="A0A1V9DHI2"/>
<proteinExistence type="predicted"/>
<dbReference type="OrthoDB" id="7838374at2"/>
<name>A0A1V9DHI2_9GAMM</name>
<dbReference type="Proteomes" id="UP000192769">
    <property type="component" value="Unassembled WGS sequence"/>
</dbReference>
<keyword evidence="3" id="KW-1185">Reference proteome</keyword>
<protein>
    <recommendedName>
        <fullName evidence="1">A-factor biosynthesis hotdog domain-containing protein</fullName>
    </recommendedName>
</protein>
<sequence>MIRKMMVVGDKFVNFTQHENVVTVAQLEMLIKIPSNVISDNTEFIPGQGICQDSLSTIVKNRSTNEKINLNSLVGYASEKKNSYSHKKLKSNTLIGSCSQISNSMFSLPLIINENSELMSDHQTGQHVQGMILVEASRQAFIAVTEEFL</sequence>
<organism evidence="2 3">
    <name type="scientific">Pantoea latae</name>
    <dbReference type="NCBI Taxonomy" id="1964541"/>
    <lineage>
        <taxon>Bacteria</taxon>
        <taxon>Pseudomonadati</taxon>
        <taxon>Pseudomonadota</taxon>
        <taxon>Gammaproteobacteria</taxon>
        <taxon>Enterobacterales</taxon>
        <taxon>Erwiniaceae</taxon>
        <taxon>Pantoea</taxon>
    </lineage>
</organism>
<evidence type="ECO:0000313" key="3">
    <source>
        <dbReference type="Proteomes" id="UP000192769"/>
    </source>
</evidence>
<dbReference type="RefSeq" id="WP_081139541.1">
    <property type="nucleotide sequence ID" value="NZ_MWUE01000017.1"/>
</dbReference>
<feature type="domain" description="A-factor biosynthesis hotdog" evidence="1">
    <location>
        <begin position="86"/>
        <end position="147"/>
    </location>
</feature>
<accession>A0A1V9DHI2</accession>
<gene>
    <name evidence="2" type="ORF">B2J69_12110</name>
</gene>
<evidence type="ECO:0000313" key="2">
    <source>
        <dbReference type="EMBL" id="OQP33288.1"/>
    </source>
</evidence>
<dbReference type="Pfam" id="PF03756">
    <property type="entry name" value="AfsA"/>
    <property type="match status" value="1"/>
</dbReference>
<reference evidence="2 3" key="1">
    <citation type="submission" date="2017-02" db="EMBL/GenBank/DDBJ databases">
        <title>Whole genome shotgun sequence of Pantoea agglomerans strain AS1 isolated from a cycad, Zamia floridana in Central Florida, USA.</title>
        <authorList>
            <person name="Lata P."/>
            <person name="Govindarajan S."/>
            <person name="Qi F."/>
            <person name="Li J.-L."/>
            <person name="Maurya S.K."/>
            <person name="Sahoo M.K."/>
        </authorList>
    </citation>
    <scope>NUCLEOTIDE SEQUENCE [LARGE SCALE GENOMIC DNA]</scope>
    <source>
        <strain evidence="2 3">AS1</strain>
    </source>
</reference>
<evidence type="ECO:0000259" key="1">
    <source>
        <dbReference type="Pfam" id="PF03756"/>
    </source>
</evidence>
<dbReference type="InterPro" id="IPR005509">
    <property type="entry name" value="AfsA_hotdog_dom"/>
</dbReference>
<comment type="caution">
    <text evidence="2">The sequence shown here is derived from an EMBL/GenBank/DDBJ whole genome shotgun (WGS) entry which is preliminary data.</text>
</comment>
<dbReference type="EMBL" id="MWUE01000017">
    <property type="protein sequence ID" value="OQP33288.1"/>
    <property type="molecule type" value="Genomic_DNA"/>
</dbReference>